<evidence type="ECO:0000256" key="3">
    <source>
        <dbReference type="ARBA" id="ARBA00022741"/>
    </source>
</evidence>
<dbReference type="GeneID" id="88222954"/>
<dbReference type="EMBL" id="AE017282">
    <property type="protein sequence ID" value="AAU93083.1"/>
    <property type="molecule type" value="Genomic_DNA"/>
</dbReference>
<evidence type="ECO:0000256" key="1">
    <source>
        <dbReference type="ARBA" id="ARBA00005417"/>
    </source>
</evidence>
<keyword evidence="4 6" id="KW-0067">ATP-binding</keyword>
<gene>
    <name evidence="6" type="ordered locus">MCA0625</name>
</gene>
<dbReference type="KEGG" id="mca:MCA0625"/>
<protein>
    <submittedName>
        <fullName evidence="6">Putative polysaccharide efflux ABC transporter, ATP-binding protein</fullName>
    </submittedName>
</protein>
<accession>Q60B56</accession>
<evidence type="ECO:0000313" key="7">
    <source>
        <dbReference type="Proteomes" id="UP000006821"/>
    </source>
</evidence>
<sequence length="417" mass="47000">MSYAIQAESVGKSFILHHQRNRPNDSLRDALAGSLSHLGRSLLRRDETDQTEEFWALKDISFGIRPGERIGLLGRNGAGKSTLLKILSRTLEPSTGRIRIRGRIASLLEVGTGFHPELTGRENIYFNGAMLGMSKAEIGRKFDEIVDFAEVEQFLDTPVKHYSSGMYVRLGFAVAAHIDPEILIVDEVLAVGDARFQKKCIGKMHEISEEGRTLLFVSHNMHSIMQLTQRALVLDRGQMVCDADTRDAVTKYLSADAGEDISLPMRTKVDWIDDVNFRWLRQETDIGFNKPLNFQFCFTTEQHTSRLVVTIGFINTIGALVLTCKAELDHLEPGPQQFRLRISDHHLTPGTYFVRLDLWGSDEHLLEQDNVCTVDLFSASTDDRLIQSIARRRGDKLGCYAPITLQILHASESHQHD</sequence>
<evidence type="ECO:0000313" key="6">
    <source>
        <dbReference type="EMBL" id="AAU93083.1"/>
    </source>
</evidence>
<dbReference type="RefSeq" id="WP_010959970.1">
    <property type="nucleotide sequence ID" value="NC_002977.6"/>
</dbReference>
<dbReference type="HOGENOM" id="CLU_000604_101_4_6"/>
<comment type="similarity">
    <text evidence="1">Belongs to the ABC transporter superfamily.</text>
</comment>
<dbReference type="AlphaFoldDB" id="Q60B56"/>
<dbReference type="GO" id="GO:0005524">
    <property type="term" value="F:ATP binding"/>
    <property type="evidence" value="ECO:0007669"/>
    <property type="project" value="UniProtKB-KW"/>
</dbReference>
<evidence type="ECO:0000259" key="5">
    <source>
        <dbReference type="PROSITE" id="PS50893"/>
    </source>
</evidence>
<proteinExistence type="inferred from homology"/>
<name>Q60B56_METCA</name>
<dbReference type="STRING" id="243233.MCA0625"/>
<dbReference type="Proteomes" id="UP000006821">
    <property type="component" value="Chromosome"/>
</dbReference>
<dbReference type="GO" id="GO:0016887">
    <property type="term" value="F:ATP hydrolysis activity"/>
    <property type="evidence" value="ECO:0007669"/>
    <property type="project" value="InterPro"/>
</dbReference>
<dbReference type="CDD" id="cd03220">
    <property type="entry name" value="ABC_KpsT_Wzt"/>
    <property type="match status" value="1"/>
</dbReference>
<dbReference type="PANTHER" id="PTHR46743:SF2">
    <property type="entry name" value="TEICHOIC ACIDS EXPORT ATP-BINDING PROTEIN TAGH"/>
    <property type="match status" value="1"/>
</dbReference>
<organism evidence="6 7">
    <name type="scientific">Methylococcus capsulatus (strain ATCC 33009 / NCIMB 11132 / Bath)</name>
    <dbReference type="NCBI Taxonomy" id="243233"/>
    <lineage>
        <taxon>Bacteria</taxon>
        <taxon>Pseudomonadati</taxon>
        <taxon>Pseudomonadota</taxon>
        <taxon>Gammaproteobacteria</taxon>
        <taxon>Methylococcales</taxon>
        <taxon>Methylococcaceae</taxon>
        <taxon>Methylococcus</taxon>
    </lineage>
</organism>
<dbReference type="SMART" id="SM00382">
    <property type="entry name" value="AAA"/>
    <property type="match status" value="1"/>
</dbReference>
<dbReference type="PANTHER" id="PTHR46743">
    <property type="entry name" value="TEICHOIC ACIDS EXPORT ATP-BINDING PROTEIN TAGH"/>
    <property type="match status" value="1"/>
</dbReference>
<feature type="domain" description="ABC transporter" evidence="5">
    <location>
        <begin position="42"/>
        <end position="261"/>
    </location>
</feature>
<evidence type="ECO:0000256" key="4">
    <source>
        <dbReference type="ARBA" id="ARBA00022840"/>
    </source>
</evidence>
<dbReference type="GO" id="GO:0016020">
    <property type="term" value="C:membrane"/>
    <property type="evidence" value="ECO:0007669"/>
    <property type="project" value="InterPro"/>
</dbReference>
<reference evidence="6 7" key="1">
    <citation type="journal article" date="2004" name="PLoS Biol.">
        <title>Genomic insights into methanotrophy: the complete genome sequence of Methylococcus capsulatus (Bath).</title>
        <authorList>
            <person name="Ward N.L."/>
            <person name="Larsen O."/>
            <person name="Sakwa J."/>
            <person name="Bruseth L."/>
            <person name="Khouri H.M."/>
            <person name="Durkin A.S."/>
            <person name="Dimitrov G."/>
            <person name="Jiang L."/>
            <person name="Scanlan D."/>
            <person name="Kang K.H."/>
            <person name="Lewis M.R."/>
            <person name="Nelson K.E."/>
            <person name="Methe B.A."/>
            <person name="Wu M."/>
            <person name="Heidelberg J.F."/>
            <person name="Paulsen I.T."/>
            <person name="Fouts D.E."/>
            <person name="Ravel J."/>
            <person name="Tettelin H."/>
            <person name="Ren Q."/>
            <person name="Read T.D."/>
            <person name="DeBoy R.T."/>
            <person name="Seshadri R."/>
            <person name="Salzberg S.L."/>
            <person name="Jensen H.B."/>
            <person name="Birkeland N.K."/>
            <person name="Nelson W.C."/>
            <person name="Dodson R.J."/>
            <person name="Grindhaug S.H."/>
            <person name="Holt I.E."/>
            <person name="Eidhammer I."/>
            <person name="Jonasen I."/>
            <person name="Vanaken S."/>
            <person name="Utterback T.R."/>
            <person name="Feldblyum T.V."/>
            <person name="Fraser C.M."/>
            <person name="Lillehaug J.R."/>
            <person name="Eisen J.A."/>
        </authorList>
    </citation>
    <scope>NUCLEOTIDE SEQUENCE [LARGE SCALE GENOMIC DNA]</scope>
    <source>
        <strain evidence="7">ATCC 33009 / NCIMB 11132 / Bath</strain>
    </source>
</reference>
<dbReference type="InterPro" id="IPR027417">
    <property type="entry name" value="P-loop_NTPase"/>
</dbReference>
<dbReference type="Pfam" id="PF00005">
    <property type="entry name" value="ABC_tran"/>
    <property type="match status" value="1"/>
</dbReference>
<dbReference type="InterPro" id="IPR003439">
    <property type="entry name" value="ABC_transporter-like_ATP-bd"/>
</dbReference>
<dbReference type="InterPro" id="IPR003593">
    <property type="entry name" value="AAA+_ATPase"/>
</dbReference>
<evidence type="ECO:0000256" key="2">
    <source>
        <dbReference type="ARBA" id="ARBA00022448"/>
    </source>
</evidence>
<dbReference type="GO" id="GO:0140359">
    <property type="term" value="F:ABC-type transporter activity"/>
    <property type="evidence" value="ECO:0007669"/>
    <property type="project" value="InterPro"/>
</dbReference>
<dbReference type="InterPro" id="IPR050683">
    <property type="entry name" value="Bact_Polysacc_Export_ATP-bd"/>
</dbReference>
<keyword evidence="3" id="KW-0547">Nucleotide-binding</keyword>
<dbReference type="SUPFAM" id="SSF52540">
    <property type="entry name" value="P-loop containing nucleoside triphosphate hydrolases"/>
    <property type="match status" value="1"/>
</dbReference>
<keyword evidence="2" id="KW-0813">Transport</keyword>
<dbReference type="PROSITE" id="PS50893">
    <property type="entry name" value="ABC_TRANSPORTER_2"/>
    <property type="match status" value="1"/>
</dbReference>
<dbReference type="InterPro" id="IPR015860">
    <property type="entry name" value="ABC_transpr_TagH-like"/>
</dbReference>
<dbReference type="eggNOG" id="COG1134">
    <property type="taxonomic scope" value="Bacteria"/>
</dbReference>
<dbReference type="Gene3D" id="3.40.50.300">
    <property type="entry name" value="P-loop containing nucleotide triphosphate hydrolases"/>
    <property type="match status" value="1"/>
</dbReference>